<feature type="transmembrane region" description="Helical" evidence="1">
    <location>
        <begin position="58"/>
        <end position="79"/>
    </location>
</feature>
<keyword evidence="1" id="KW-1133">Transmembrane helix</keyword>
<keyword evidence="3" id="KW-1185">Reference proteome</keyword>
<sequence length="90" mass="9216">MKSPVMYSAALGALLGAVFSGVFWWLIVGGTGTTSLTCATIDPQMTETVEVATAYEPWTVSIGLVVVGALVGSVVGLFVRAASYRGAEAS</sequence>
<evidence type="ECO:0000256" key="1">
    <source>
        <dbReference type="SAM" id="Phobius"/>
    </source>
</evidence>
<dbReference type="EMBL" id="JAGGMR010000001">
    <property type="protein sequence ID" value="MBP2191760.1"/>
    <property type="molecule type" value="Genomic_DNA"/>
</dbReference>
<reference evidence="2 3" key="1">
    <citation type="submission" date="2021-03" db="EMBL/GenBank/DDBJ databases">
        <title>Sequencing the genomes of 1000 actinobacteria strains.</title>
        <authorList>
            <person name="Klenk H.-P."/>
        </authorList>
    </citation>
    <scope>NUCLEOTIDE SEQUENCE [LARGE SCALE GENOMIC DNA]</scope>
    <source>
        <strain evidence="2 3">DSM 45516</strain>
    </source>
</reference>
<accession>A0ABS4QJ83</accession>
<keyword evidence="1" id="KW-0812">Transmembrane</keyword>
<feature type="transmembrane region" description="Helical" evidence="1">
    <location>
        <begin position="7"/>
        <end position="27"/>
    </location>
</feature>
<dbReference type="RefSeq" id="WP_209893877.1">
    <property type="nucleotide sequence ID" value="NZ_JAGGMR010000001.1"/>
</dbReference>
<gene>
    <name evidence="2" type="ORF">BJ987_004661</name>
</gene>
<comment type="caution">
    <text evidence="2">The sequence shown here is derived from an EMBL/GenBank/DDBJ whole genome shotgun (WGS) entry which is preliminary data.</text>
</comment>
<dbReference type="Proteomes" id="UP001519325">
    <property type="component" value="Unassembled WGS sequence"/>
</dbReference>
<evidence type="ECO:0000313" key="3">
    <source>
        <dbReference type="Proteomes" id="UP001519325"/>
    </source>
</evidence>
<organism evidence="2 3">
    <name type="scientific">Nocardia goodfellowii</name>
    <dbReference type="NCBI Taxonomy" id="882446"/>
    <lineage>
        <taxon>Bacteria</taxon>
        <taxon>Bacillati</taxon>
        <taxon>Actinomycetota</taxon>
        <taxon>Actinomycetes</taxon>
        <taxon>Mycobacteriales</taxon>
        <taxon>Nocardiaceae</taxon>
        <taxon>Nocardia</taxon>
    </lineage>
</organism>
<evidence type="ECO:0000313" key="2">
    <source>
        <dbReference type="EMBL" id="MBP2191760.1"/>
    </source>
</evidence>
<protein>
    <submittedName>
        <fullName evidence="2">Membrane protein</fullName>
    </submittedName>
</protein>
<proteinExistence type="predicted"/>
<keyword evidence="1" id="KW-0472">Membrane</keyword>
<name>A0ABS4QJ83_9NOCA</name>